<evidence type="ECO:0000259" key="1">
    <source>
        <dbReference type="PROSITE" id="PS51819"/>
    </source>
</evidence>
<organism evidence="2 3">
    <name type="scientific">Kribbella capetownensis</name>
    <dbReference type="NCBI Taxonomy" id="1572659"/>
    <lineage>
        <taxon>Bacteria</taxon>
        <taxon>Bacillati</taxon>
        <taxon>Actinomycetota</taxon>
        <taxon>Actinomycetes</taxon>
        <taxon>Propionibacteriales</taxon>
        <taxon>Kribbellaceae</taxon>
        <taxon>Kribbella</taxon>
    </lineage>
</organism>
<dbReference type="InterPro" id="IPR004360">
    <property type="entry name" value="Glyas_Fos-R_dOase_dom"/>
</dbReference>
<name>A0A4R0JUD9_9ACTN</name>
<accession>A0A4R0JUD9</accession>
<evidence type="ECO:0000313" key="3">
    <source>
        <dbReference type="Proteomes" id="UP000293342"/>
    </source>
</evidence>
<dbReference type="Gene3D" id="3.10.180.10">
    <property type="entry name" value="2,3-Dihydroxybiphenyl 1,2-Dioxygenase, domain 1"/>
    <property type="match status" value="1"/>
</dbReference>
<comment type="caution">
    <text evidence="2">The sequence shown here is derived from an EMBL/GenBank/DDBJ whole genome shotgun (WGS) entry which is preliminary data.</text>
</comment>
<dbReference type="Pfam" id="PF00903">
    <property type="entry name" value="Glyoxalase"/>
    <property type="match status" value="1"/>
</dbReference>
<gene>
    <name evidence="2" type="ORF">E0H75_12985</name>
</gene>
<dbReference type="OrthoDB" id="5119162at2"/>
<dbReference type="Proteomes" id="UP000293342">
    <property type="component" value="Unassembled WGS sequence"/>
</dbReference>
<proteinExistence type="predicted"/>
<sequence>MPDDGLLRRVDAVQVPVPSLDEGLAFYVEALGHRLLWRNDDLGQAGLELPDGDSELVLTTTSPYEPNWLVDDVPTAIATITDHGGAVVTGPLDIPVGRVAVVQDPFGNPLVLVDLSKSLYTTTSDGTITGVRPTQGPAEVNPAT</sequence>
<protein>
    <submittedName>
        <fullName evidence="2">Bleomycin resistance protein</fullName>
    </submittedName>
</protein>
<evidence type="ECO:0000313" key="2">
    <source>
        <dbReference type="EMBL" id="TCC51053.1"/>
    </source>
</evidence>
<reference evidence="2 3" key="1">
    <citation type="submission" date="2019-02" db="EMBL/GenBank/DDBJ databases">
        <title>Kribbella capetownensis sp. nov. and Kribbella speibonae sp. nov., isolated from soil.</title>
        <authorList>
            <person name="Curtis S.M."/>
            <person name="Norton I."/>
            <person name="Everest G.J."/>
            <person name="Meyers P.R."/>
        </authorList>
    </citation>
    <scope>NUCLEOTIDE SEQUENCE [LARGE SCALE GENOMIC DNA]</scope>
    <source>
        <strain evidence="2 3">YM53</strain>
    </source>
</reference>
<dbReference type="PROSITE" id="PS51819">
    <property type="entry name" value="VOC"/>
    <property type="match status" value="1"/>
</dbReference>
<keyword evidence="3" id="KW-1185">Reference proteome</keyword>
<dbReference type="InterPro" id="IPR029068">
    <property type="entry name" value="Glyas_Bleomycin-R_OHBP_Dase"/>
</dbReference>
<dbReference type="EMBL" id="SJKD01000002">
    <property type="protein sequence ID" value="TCC51053.1"/>
    <property type="molecule type" value="Genomic_DNA"/>
</dbReference>
<dbReference type="InterPro" id="IPR037523">
    <property type="entry name" value="VOC_core"/>
</dbReference>
<dbReference type="AlphaFoldDB" id="A0A4R0JUD9"/>
<dbReference type="SUPFAM" id="SSF54593">
    <property type="entry name" value="Glyoxalase/Bleomycin resistance protein/Dihydroxybiphenyl dioxygenase"/>
    <property type="match status" value="1"/>
</dbReference>
<feature type="domain" description="VOC" evidence="1">
    <location>
        <begin position="9"/>
        <end position="115"/>
    </location>
</feature>
<dbReference type="RefSeq" id="WP_131513745.1">
    <property type="nucleotide sequence ID" value="NZ_SJKD01000002.1"/>
</dbReference>